<gene>
    <name evidence="4" type="ORF">IQ13_2497</name>
</gene>
<organism evidence="4 5">
    <name type="scientific">Lacibacter cauensis</name>
    <dbReference type="NCBI Taxonomy" id="510947"/>
    <lineage>
        <taxon>Bacteria</taxon>
        <taxon>Pseudomonadati</taxon>
        <taxon>Bacteroidota</taxon>
        <taxon>Chitinophagia</taxon>
        <taxon>Chitinophagales</taxon>
        <taxon>Chitinophagaceae</taxon>
        <taxon>Lacibacter</taxon>
    </lineage>
</organism>
<dbReference type="PANTHER" id="PTHR30023:SF0">
    <property type="entry name" value="PENICILLIN-SENSITIVE CARBOXYPEPTIDASE A"/>
    <property type="match status" value="1"/>
</dbReference>
<evidence type="ECO:0000256" key="2">
    <source>
        <dbReference type="ARBA" id="ARBA00022801"/>
    </source>
</evidence>
<dbReference type="GO" id="GO:0006508">
    <property type="term" value="P:proteolysis"/>
    <property type="evidence" value="ECO:0007669"/>
    <property type="project" value="InterPro"/>
</dbReference>
<dbReference type="PRINTS" id="PR00922">
    <property type="entry name" value="DADACBPTASE3"/>
</dbReference>
<evidence type="ECO:0000313" key="4">
    <source>
        <dbReference type="EMBL" id="TWI81479.1"/>
    </source>
</evidence>
<protein>
    <submittedName>
        <fullName evidence="4">D-alanyl-D-alanine carboxypeptidase/D-alanyl-D-alanine-endopeptidase (Penicillin-binding protein 4)</fullName>
    </submittedName>
</protein>
<keyword evidence="4" id="KW-0121">Carboxypeptidase</keyword>
<dbReference type="AlphaFoldDB" id="A0A562SJP5"/>
<dbReference type="InterPro" id="IPR000667">
    <property type="entry name" value="Peptidase_S13"/>
</dbReference>
<comment type="similarity">
    <text evidence="1">Belongs to the peptidase S13 family.</text>
</comment>
<keyword evidence="2" id="KW-0378">Hydrolase</keyword>
<dbReference type="Pfam" id="PF02113">
    <property type="entry name" value="Peptidase_S13"/>
    <property type="match status" value="1"/>
</dbReference>
<dbReference type="Gene3D" id="3.40.710.10">
    <property type="entry name" value="DD-peptidase/beta-lactamase superfamily"/>
    <property type="match status" value="2"/>
</dbReference>
<dbReference type="SUPFAM" id="SSF56601">
    <property type="entry name" value="beta-lactamase/transpeptidase-like"/>
    <property type="match status" value="1"/>
</dbReference>
<feature type="chain" id="PRO_5022034971" evidence="3">
    <location>
        <begin position="25"/>
        <end position="444"/>
    </location>
</feature>
<evidence type="ECO:0000256" key="1">
    <source>
        <dbReference type="ARBA" id="ARBA00006096"/>
    </source>
</evidence>
<keyword evidence="3" id="KW-0732">Signal</keyword>
<keyword evidence="5" id="KW-1185">Reference proteome</keyword>
<evidence type="ECO:0000256" key="3">
    <source>
        <dbReference type="SAM" id="SignalP"/>
    </source>
</evidence>
<evidence type="ECO:0000313" key="5">
    <source>
        <dbReference type="Proteomes" id="UP000316167"/>
    </source>
</evidence>
<sequence length="444" mass="50680">MVAGKINFFLLFIGVVLVSCSVQKQTATTSLQKQFINDSAFTNAFVGIAVYDTETGKYIHQYNSNKYFVPASNTKLPTLYAGLKYLGKQLPGLQYKEENDTLYIQPTGDPTLLHVDYKTQPVVDFLKQQTKPIVINNSNWKAEALGYGWAWDDYLGYYMTERSPLPVYGNYIKWIQQRNVEERDGKMDTSGIIFTDPEVNWDVQFKTGKTTAFDVTRPRTENKYTITEGKELKKELEVPFVTNGLQSALELLKDTVHQTITEESFRITNPEVIYSQPVDSMFKPLMYRSDNFFAEQTLLMVSNVLFGEMDEQKLIAHMLKNDLSGFPQKPKWVDGSGLSRYNLFTPEDFVWLLLKMKDEFGLERLKTILPTGNTGTLRNYYVDDAGFIFAKTGSLTGHLALSGFLITSKNKLLVFSVIVNNHNTSATSVRRAVEKFLQQVRREN</sequence>
<dbReference type="EMBL" id="VLLE01000004">
    <property type="protein sequence ID" value="TWI81479.1"/>
    <property type="molecule type" value="Genomic_DNA"/>
</dbReference>
<dbReference type="PROSITE" id="PS51257">
    <property type="entry name" value="PROKAR_LIPOPROTEIN"/>
    <property type="match status" value="1"/>
</dbReference>
<dbReference type="PANTHER" id="PTHR30023">
    <property type="entry name" value="D-ALANYL-D-ALANINE CARBOXYPEPTIDASE"/>
    <property type="match status" value="1"/>
</dbReference>
<dbReference type="GO" id="GO:0004185">
    <property type="term" value="F:serine-type carboxypeptidase activity"/>
    <property type="evidence" value="ECO:0007669"/>
    <property type="project" value="InterPro"/>
</dbReference>
<dbReference type="GO" id="GO:0000270">
    <property type="term" value="P:peptidoglycan metabolic process"/>
    <property type="evidence" value="ECO:0007669"/>
    <property type="project" value="TreeGrafter"/>
</dbReference>
<proteinExistence type="inferred from homology"/>
<reference evidence="4 5" key="1">
    <citation type="journal article" date="2015" name="Stand. Genomic Sci.">
        <title>Genomic Encyclopedia of Bacterial and Archaeal Type Strains, Phase III: the genomes of soil and plant-associated and newly described type strains.</title>
        <authorList>
            <person name="Whitman W.B."/>
            <person name="Woyke T."/>
            <person name="Klenk H.P."/>
            <person name="Zhou Y."/>
            <person name="Lilburn T.G."/>
            <person name="Beck B.J."/>
            <person name="De Vos P."/>
            <person name="Vandamme P."/>
            <person name="Eisen J.A."/>
            <person name="Garrity G."/>
            <person name="Hugenholtz P."/>
            <person name="Kyrpides N.C."/>
        </authorList>
    </citation>
    <scope>NUCLEOTIDE SEQUENCE [LARGE SCALE GENOMIC DNA]</scope>
    <source>
        <strain evidence="4 5">CGMCC 1.7271</strain>
    </source>
</reference>
<name>A0A562SJP5_9BACT</name>
<dbReference type="Proteomes" id="UP000316167">
    <property type="component" value="Unassembled WGS sequence"/>
</dbReference>
<dbReference type="InterPro" id="IPR012338">
    <property type="entry name" value="Beta-lactam/transpept-like"/>
</dbReference>
<comment type="caution">
    <text evidence="4">The sequence shown here is derived from an EMBL/GenBank/DDBJ whole genome shotgun (WGS) entry which is preliminary data.</text>
</comment>
<accession>A0A562SJP5</accession>
<feature type="signal peptide" evidence="3">
    <location>
        <begin position="1"/>
        <end position="24"/>
    </location>
</feature>
<keyword evidence="4" id="KW-0645">Protease</keyword>